<dbReference type="InterPro" id="IPR001670">
    <property type="entry name" value="ADH_Fe/GldA"/>
</dbReference>
<dbReference type="RefSeq" id="WP_252760079.1">
    <property type="nucleotide sequence ID" value="NZ_JAMXLY010000005.1"/>
</dbReference>
<proteinExistence type="predicted"/>
<feature type="domain" description="Fe-containing alcohol dehydrogenase-like C-terminal" evidence="3">
    <location>
        <begin position="198"/>
        <end position="389"/>
    </location>
</feature>
<dbReference type="Gene3D" id="1.20.1090.10">
    <property type="entry name" value="Dehydroquinate synthase-like - alpha domain"/>
    <property type="match status" value="1"/>
</dbReference>
<dbReference type="InterPro" id="IPR044731">
    <property type="entry name" value="BDH-like"/>
</dbReference>
<gene>
    <name evidence="4" type="ORF">NG821_02500</name>
</gene>
<dbReference type="Gene3D" id="3.40.50.1970">
    <property type="match status" value="1"/>
</dbReference>
<dbReference type="Pfam" id="PF25137">
    <property type="entry name" value="ADH_Fe_C"/>
    <property type="match status" value="1"/>
</dbReference>
<dbReference type="PANTHER" id="PTHR43633">
    <property type="entry name" value="ALCOHOL DEHYDROGENASE YQHD"/>
    <property type="match status" value="1"/>
</dbReference>
<dbReference type="InterPro" id="IPR056798">
    <property type="entry name" value="ADH_Fe_C"/>
</dbReference>
<dbReference type="CDD" id="cd08187">
    <property type="entry name" value="BDH"/>
    <property type="match status" value="1"/>
</dbReference>
<evidence type="ECO:0000256" key="1">
    <source>
        <dbReference type="ARBA" id="ARBA00023002"/>
    </source>
</evidence>
<dbReference type="SUPFAM" id="SSF56796">
    <property type="entry name" value="Dehydroquinate synthase-like"/>
    <property type="match status" value="1"/>
</dbReference>
<accession>A0ABT1BWA6</accession>
<reference evidence="4 5" key="1">
    <citation type="submission" date="2022-06" db="EMBL/GenBank/DDBJ databases">
        <title>A taxonomic note on the genus Prevotella: Description of four novel genera and emended description of the genera Hallella and Xylanibacter.</title>
        <authorList>
            <person name="Hitch T.C.A."/>
        </authorList>
    </citation>
    <scope>NUCLEOTIDE SEQUENCE [LARGE SCALE GENOMIC DNA]</scope>
    <source>
        <strain evidence="4 5">DSM 100619</strain>
    </source>
</reference>
<name>A0ABT1BWA6_9BACT</name>
<evidence type="ECO:0000259" key="2">
    <source>
        <dbReference type="Pfam" id="PF00465"/>
    </source>
</evidence>
<dbReference type="Proteomes" id="UP001204015">
    <property type="component" value="Unassembled WGS sequence"/>
</dbReference>
<organism evidence="4 5">
    <name type="scientific">Segatella cerevisiae</name>
    <dbReference type="NCBI Taxonomy" id="2053716"/>
    <lineage>
        <taxon>Bacteria</taxon>
        <taxon>Pseudomonadati</taxon>
        <taxon>Bacteroidota</taxon>
        <taxon>Bacteroidia</taxon>
        <taxon>Bacteroidales</taxon>
        <taxon>Prevotellaceae</taxon>
        <taxon>Segatella</taxon>
    </lineage>
</organism>
<evidence type="ECO:0000313" key="4">
    <source>
        <dbReference type="EMBL" id="MCO6024722.1"/>
    </source>
</evidence>
<comment type="caution">
    <text evidence="4">The sequence shown here is derived from an EMBL/GenBank/DDBJ whole genome shotgun (WGS) entry which is preliminary data.</text>
</comment>
<dbReference type="PANTHER" id="PTHR43633:SF1">
    <property type="entry name" value="ALCOHOL DEHYDROGENASE YQHD"/>
    <property type="match status" value="1"/>
</dbReference>
<keyword evidence="5" id="KW-1185">Reference proteome</keyword>
<evidence type="ECO:0000313" key="5">
    <source>
        <dbReference type="Proteomes" id="UP001204015"/>
    </source>
</evidence>
<keyword evidence="1" id="KW-0560">Oxidoreductase</keyword>
<sequence>MLGNFYYQNPTKLYFGKDSLKNLNQELKRFGHTVMFIYGGGSIKRNGIYDQIMEILHQAGKKVVEDPGVMSNPTLDKLLGGIKIAQDNNVDFILSVGGGSVCDYSKAVAASVHCTEDPWKKFFIDQKDPDEGQKIIPVGVVLTMAGTGSEMNAGSVITDAKNKFKVGHVFDDRLMPQFSILDPTFTFTVPENQMKAGIFDIMSHIMEQYFSGDDDNTSDYISEGLMRGLIHASRIAVKNPKDYEARSNIMWTATWALNSLIGCAKKQDWEVHMIGHSVGAQTHAPHGFTLAAVSLPYYHLVMKYGLPKFKRFAENVWNVSPAGKSDQQVAEEGLDALKTWMQEIGLPLSIKDFGATEDTIPGIVKGTIIADVGYHELTKDELVEILKESLNGKYVK</sequence>
<evidence type="ECO:0000259" key="3">
    <source>
        <dbReference type="Pfam" id="PF25137"/>
    </source>
</evidence>
<dbReference type="Pfam" id="PF00465">
    <property type="entry name" value="Fe-ADH"/>
    <property type="match status" value="1"/>
</dbReference>
<feature type="domain" description="Alcohol dehydrogenase iron-type/glycerol dehydrogenase GldA" evidence="2">
    <location>
        <begin position="10"/>
        <end position="183"/>
    </location>
</feature>
<dbReference type="EMBL" id="JAMXLY010000005">
    <property type="protein sequence ID" value="MCO6024722.1"/>
    <property type="molecule type" value="Genomic_DNA"/>
</dbReference>
<protein>
    <submittedName>
        <fullName evidence="4">Iron-containing alcohol dehydrogenase</fullName>
    </submittedName>
</protein>